<dbReference type="GO" id="GO:0006412">
    <property type="term" value="P:translation"/>
    <property type="evidence" value="ECO:0007669"/>
    <property type="project" value="InterPro"/>
</dbReference>
<dbReference type="GO" id="GO:1990904">
    <property type="term" value="C:ribonucleoprotein complex"/>
    <property type="evidence" value="ECO:0007669"/>
    <property type="project" value="UniProtKB-KW"/>
</dbReference>
<dbReference type="AlphaFoldDB" id="A0A7J7H141"/>
<organism evidence="5 6">
    <name type="scientific">Camellia sinensis</name>
    <name type="common">Tea plant</name>
    <name type="synonym">Thea sinensis</name>
    <dbReference type="NCBI Taxonomy" id="4442"/>
    <lineage>
        <taxon>Eukaryota</taxon>
        <taxon>Viridiplantae</taxon>
        <taxon>Streptophyta</taxon>
        <taxon>Embryophyta</taxon>
        <taxon>Tracheophyta</taxon>
        <taxon>Spermatophyta</taxon>
        <taxon>Magnoliopsida</taxon>
        <taxon>eudicotyledons</taxon>
        <taxon>Gunneridae</taxon>
        <taxon>Pentapetalae</taxon>
        <taxon>asterids</taxon>
        <taxon>Ericales</taxon>
        <taxon>Theaceae</taxon>
        <taxon>Camellia</taxon>
    </lineage>
</organism>
<sequence length="235" mass="25867">MKVEAAVVGNDGGGRGGVRGGEGSEDISGDGSNGESGRRCRLRSLAMTTMETAVVGNNGDTNEVEATTSVEVEVKTSVAMEAKTSVEVETMVKVEKMPVEVAGNDNNRGSGATGFVSYRQPRRQKRKTLEMNSIARKVSSTLFGQPGVALSSPSWELQQWRGIRVKVRNGNLEQALVFMQRKMQSSGIERLIKREQTHHLKNSEKRVLARKNLERKIRSQDLARKLKSILVKKVR</sequence>
<name>A0A7J7H141_CAMSI</name>
<evidence type="ECO:0000313" key="6">
    <source>
        <dbReference type="Proteomes" id="UP000593564"/>
    </source>
</evidence>
<evidence type="ECO:0000256" key="1">
    <source>
        <dbReference type="ARBA" id="ARBA00006640"/>
    </source>
</evidence>
<dbReference type="Proteomes" id="UP000593564">
    <property type="component" value="Unassembled WGS sequence"/>
</dbReference>
<evidence type="ECO:0000256" key="2">
    <source>
        <dbReference type="ARBA" id="ARBA00022980"/>
    </source>
</evidence>
<evidence type="ECO:0000256" key="4">
    <source>
        <dbReference type="SAM" id="MobiDB-lite"/>
    </source>
</evidence>
<dbReference type="EMBL" id="JACBKZ010000007">
    <property type="protein sequence ID" value="KAF5946719.1"/>
    <property type="molecule type" value="Genomic_DNA"/>
</dbReference>
<protein>
    <recommendedName>
        <fullName evidence="7">Ribosomal protein S21</fullName>
    </recommendedName>
</protein>
<evidence type="ECO:0000256" key="3">
    <source>
        <dbReference type="ARBA" id="ARBA00023274"/>
    </source>
</evidence>
<dbReference type="InterPro" id="IPR001911">
    <property type="entry name" value="Ribosomal_bS21"/>
</dbReference>
<reference evidence="6" key="1">
    <citation type="journal article" date="2020" name="Nat. Commun.">
        <title>Genome assembly of wild tea tree DASZ reveals pedigree and selection history of tea varieties.</title>
        <authorList>
            <person name="Zhang W."/>
            <person name="Zhang Y."/>
            <person name="Qiu H."/>
            <person name="Guo Y."/>
            <person name="Wan H."/>
            <person name="Zhang X."/>
            <person name="Scossa F."/>
            <person name="Alseekh S."/>
            <person name="Zhang Q."/>
            <person name="Wang P."/>
            <person name="Xu L."/>
            <person name="Schmidt M.H."/>
            <person name="Jia X."/>
            <person name="Li D."/>
            <person name="Zhu A."/>
            <person name="Guo F."/>
            <person name="Chen W."/>
            <person name="Ni D."/>
            <person name="Usadel B."/>
            <person name="Fernie A.R."/>
            <person name="Wen W."/>
        </authorList>
    </citation>
    <scope>NUCLEOTIDE SEQUENCE [LARGE SCALE GENOMIC DNA]</scope>
    <source>
        <strain evidence="6">cv. G240</strain>
    </source>
</reference>
<comment type="similarity">
    <text evidence="1">Belongs to the bacterial ribosomal protein bS21 family.</text>
</comment>
<keyword evidence="6" id="KW-1185">Reference proteome</keyword>
<evidence type="ECO:0008006" key="7">
    <source>
        <dbReference type="Google" id="ProtNLM"/>
    </source>
</evidence>
<dbReference type="GO" id="GO:0005840">
    <property type="term" value="C:ribosome"/>
    <property type="evidence" value="ECO:0007669"/>
    <property type="project" value="UniProtKB-KW"/>
</dbReference>
<comment type="caution">
    <text evidence="5">The sequence shown here is derived from an EMBL/GenBank/DDBJ whole genome shotgun (WGS) entry which is preliminary data.</text>
</comment>
<feature type="compositionally biased region" description="Gly residues" evidence="4">
    <location>
        <begin position="10"/>
        <end position="21"/>
    </location>
</feature>
<proteinExistence type="inferred from homology"/>
<dbReference type="PANTHER" id="PTHR37228:SF1">
    <property type="entry name" value="RIBOSOMAL PROTEIN S21 FAMILY PROTEIN"/>
    <property type="match status" value="1"/>
</dbReference>
<dbReference type="PANTHER" id="PTHR37228">
    <property type="entry name" value="RIBOSOMAL PROTEIN S21 FAMILY PROTEIN"/>
    <property type="match status" value="1"/>
</dbReference>
<accession>A0A7J7H141</accession>
<feature type="region of interest" description="Disordered" evidence="4">
    <location>
        <begin position="1"/>
        <end position="38"/>
    </location>
</feature>
<keyword evidence="2" id="KW-0689">Ribosomal protein</keyword>
<dbReference type="GO" id="GO:0003735">
    <property type="term" value="F:structural constituent of ribosome"/>
    <property type="evidence" value="ECO:0007669"/>
    <property type="project" value="InterPro"/>
</dbReference>
<reference evidence="5 6" key="2">
    <citation type="submission" date="2020-07" db="EMBL/GenBank/DDBJ databases">
        <title>Genome assembly of wild tea tree DASZ reveals pedigree and selection history of tea varieties.</title>
        <authorList>
            <person name="Zhang W."/>
        </authorList>
    </citation>
    <scope>NUCLEOTIDE SEQUENCE [LARGE SCALE GENOMIC DNA]</scope>
    <source>
        <strain evidence="6">cv. G240</strain>
        <tissue evidence="5">Leaf</tissue>
    </source>
</reference>
<dbReference type="Pfam" id="PF01165">
    <property type="entry name" value="Ribosomal_S21"/>
    <property type="match status" value="1"/>
</dbReference>
<keyword evidence="3" id="KW-0687">Ribonucleoprotein</keyword>
<evidence type="ECO:0000313" key="5">
    <source>
        <dbReference type="EMBL" id="KAF5946719.1"/>
    </source>
</evidence>
<gene>
    <name evidence="5" type="ORF">HYC85_016947</name>
</gene>